<name>D0L7Q4_GORB4</name>
<dbReference type="HOGENOM" id="CLU_066192_8_3_11"/>
<dbReference type="GO" id="GO:0003677">
    <property type="term" value="F:DNA binding"/>
    <property type="evidence" value="ECO:0007669"/>
    <property type="project" value="InterPro"/>
</dbReference>
<proteinExistence type="predicted"/>
<dbReference type="CDD" id="cd00093">
    <property type="entry name" value="HTH_XRE"/>
    <property type="match status" value="1"/>
</dbReference>
<dbReference type="Gene3D" id="1.10.260.40">
    <property type="entry name" value="lambda repressor-like DNA-binding domains"/>
    <property type="match status" value="1"/>
</dbReference>
<gene>
    <name evidence="2" type="ordered locus">Gbro_1647</name>
</gene>
<reference evidence="3" key="1">
    <citation type="submission" date="2009-10" db="EMBL/GenBank/DDBJ databases">
        <title>The complete chromosome of Gordonia bronchialis DSM 43247.</title>
        <authorList>
            <consortium name="US DOE Joint Genome Institute (JGI-PGF)"/>
            <person name="Lucas S."/>
            <person name="Copeland A."/>
            <person name="Lapidus A."/>
            <person name="Glavina del Rio T."/>
            <person name="Dalin E."/>
            <person name="Tice H."/>
            <person name="Bruce D."/>
            <person name="Goodwin L."/>
            <person name="Pitluck S."/>
            <person name="Kyrpides N."/>
            <person name="Mavromatis K."/>
            <person name="Ivanova N."/>
            <person name="Ovchinnikova G."/>
            <person name="Saunders E."/>
            <person name="Brettin T."/>
            <person name="Detter J.C."/>
            <person name="Han C."/>
            <person name="Larimer F."/>
            <person name="Land M."/>
            <person name="Hauser L."/>
            <person name="Markowitz V."/>
            <person name="Cheng J.-F."/>
            <person name="Hugenholtz P."/>
            <person name="Woyke T."/>
            <person name="Wu D."/>
            <person name="Jando M."/>
            <person name="Schneider S."/>
            <person name="Goeker M."/>
            <person name="Klenk H.-P."/>
            <person name="Eisen J.A."/>
        </authorList>
    </citation>
    <scope>NUCLEOTIDE SEQUENCE [LARGE SCALE GENOMIC DNA]</scope>
    <source>
        <strain evidence="3">ATCC 25592 / DSM 43247 / BCRC 13721 / JCM 3198 / KCTC 3076 / NBRC 16047 / NCTC 10667</strain>
    </source>
</reference>
<evidence type="ECO:0000259" key="1">
    <source>
        <dbReference type="PROSITE" id="PS50943"/>
    </source>
</evidence>
<sequence length="118" mass="12978">MGMNPGTARRDPEPLWREAAGRVLRRHRRDREERLVETAARAGISSQYLSEIERGRKDASSEVLAAVAGALDLDLRRLAVEVIRELDRPVPVRLRSVSSTATPIAPRAGYRGPVALAA</sequence>
<dbReference type="SUPFAM" id="SSF47413">
    <property type="entry name" value="lambda repressor-like DNA-binding domains"/>
    <property type="match status" value="1"/>
</dbReference>
<reference evidence="2 3" key="2">
    <citation type="journal article" date="2010" name="Stand. Genomic Sci.">
        <title>Complete genome sequence of Gordonia bronchialis type strain (3410).</title>
        <authorList>
            <person name="Ivanova N."/>
            <person name="Sikorski J."/>
            <person name="Jando M."/>
            <person name="Lapidus A."/>
            <person name="Nolan M."/>
            <person name="Lucas S."/>
            <person name="Del Rio T.G."/>
            <person name="Tice H."/>
            <person name="Copeland A."/>
            <person name="Cheng J.F."/>
            <person name="Chen F."/>
            <person name="Bruce D."/>
            <person name="Goodwin L."/>
            <person name="Pitluck S."/>
            <person name="Mavromatis K."/>
            <person name="Ovchinnikova G."/>
            <person name="Pati A."/>
            <person name="Chen A."/>
            <person name="Palaniappan K."/>
            <person name="Land M."/>
            <person name="Hauser L."/>
            <person name="Chang Y.J."/>
            <person name="Jeffries C.D."/>
            <person name="Chain P."/>
            <person name="Saunders E."/>
            <person name="Han C."/>
            <person name="Detter J.C."/>
            <person name="Brettin T."/>
            <person name="Rohde M."/>
            <person name="Goker M."/>
            <person name="Bristow J."/>
            <person name="Eisen J.A."/>
            <person name="Markowitz V."/>
            <person name="Hugenholtz P."/>
            <person name="Klenk H.P."/>
            <person name="Kyrpides N.C."/>
        </authorList>
    </citation>
    <scope>NUCLEOTIDE SEQUENCE [LARGE SCALE GENOMIC DNA]</scope>
    <source>
        <strain evidence="3">ATCC 25592 / DSM 43247 / BCRC 13721 / JCM 3198 / KCTC 3076 / NBRC 16047 / NCTC 10667</strain>
    </source>
</reference>
<dbReference type="Proteomes" id="UP000001219">
    <property type="component" value="Chromosome"/>
</dbReference>
<dbReference type="PROSITE" id="PS50943">
    <property type="entry name" value="HTH_CROC1"/>
    <property type="match status" value="1"/>
</dbReference>
<keyword evidence="3" id="KW-1185">Reference proteome</keyword>
<dbReference type="SMART" id="SM00530">
    <property type="entry name" value="HTH_XRE"/>
    <property type="match status" value="1"/>
</dbReference>
<dbReference type="KEGG" id="gbr:Gbro_1647"/>
<dbReference type="Pfam" id="PF01381">
    <property type="entry name" value="HTH_3"/>
    <property type="match status" value="1"/>
</dbReference>
<evidence type="ECO:0000313" key="2">
    <source>
        <dbReference type="EMBL" id="ACY20917.1"/>
    </source>
</evidence>
<dbReference type="InterPro" id="IPR010982">
    <property type="entry name" value="Lambda_DNA-bd_dom_sf"/>
</dbReference>
<protein>
    <submittedName>
        <fullName evidence="2">Helix-turn-helix domain protein</fullName>
    </submittedName>
</protein>
<dbReference type="STRING" id="526226.Gbro_1647"/>
<feature type="domain" description="HTH cro/C1-type" evidence="1">
    <location>
        <begin position="37"/>
        <end position="78"/>
    </location>
</feature>
<dbReference type="InterPro" id="IPR001387">
    <property type="entry name" value="Cro/C1-type_HTH"/>
</dbReference>
<organism evidence="2 3">
    <name type="scientific">Gordonia bronchialis (strain ATCC 25592 / DSM 43247 / BCRC 13721 / JCM 3198 / KCTC 3076 / NBRC 16047 / NCTC 10667)</name>
    <name type="common">Rhodococcus bronchialis</name>
    <dbReference type="NCBI Taxonomy" id="526226"/>
    <lineage>
        <taxon>Bacteria</taxon>
        <taxon>Bacillati</taxon>
        <taxon>Actinomycetota</taxon>
        <taxon>Actinomycetes</taxon>
        <taxon>Mycobacteriales</taxon>
        <taxon>Gordoniaceae</taxon>
        <taxon>Gordonia</taxon>
    </lineage>
</organism>
<dbReference type="eggNOG" id="COG1396">
    <property type="taxonomic scope" value="Bacteria"/>
</dbReference>
<dbReference type="EMBL" id="CP001802">
    <property type="protein sequence ID" value="ACY20917.1"/>
    <property type="molecule type" value="Genomic_DNA"/>
</dbReference>
<evidence type="ECO:0000313" key="3">
    <source>
        <dbReference type="Proteomes" id="UP000001219"/>
    </source>
</evidence>
<accession>D0L7Q4</accession>
<dbReference type="AlphaFoldDB" id="D0L7Q4"/>